<comment type="caution">
    <text evidence="7">The sequence shown here is derived from an EMBL/GenBank/DDBJ whole genome shotgun (WGS) entry which is preliminary data.</text>
</comment>
<keyword evidence="4 5" id="KW-0663">Pyridoxal phosphate</keyword>
<evidence type="ECO:0000313" key="8">
    <source>
        <dbReference type="Proteomes" id="UP000289775"/>
    </source>
</evidence>
<evidence type="ECO:0000256" key="2">
    <source>
        <dbReference type="ARBA" id="ARBA00005189"/>
    </source>
</evidence>
<evidence type="ECO:0000256" key="3">
    <source>
        <dbReference type="ARBA" id="ARBA00022679"/>
    </source>
</evidence>
<evidence type="ECO:0000313" key="7">
    <source>
        <dbReference type="EMBL" id="RYJ42930.1"/>
    </source>
</evidence>
<dbReference type="Gene3D" id="3.40.640.10">
    <property type="entry name" value="Type I PLP-dependent aspartate aminotransferase-like (Major domain)"/>
    <property type="match status" value="1"/>
</dbReference>
<accession>A0A444WAT4</accession>
<evidence type="ECO:0000256" key="5">
    <source>
        <dbReference type="RuleBase" id="RU003693"/>
    </source>
</evidence>
<comment type="similarity">
    <text evidence="5">Belongs to the class-II pyridoxal-phosphate-dependent aminotransferase family.</text>
</comment>
<dbReference type="InterPro" id="IPR015422">
    <property type="entry name" value="PyrdxlP-dep_Trfase_small"/>
</dbReference>
<dbReference type="Gene3D" id="3.90.1150.10">
    <property type="entry name" value="Aspartate Aminotransferase, domain 1"/>
    <property type="match status" value="1"/>
</dbReference>
<dbReference type="OrthoDB" id="9807157at2"/>
<dbReference type="PROSITE" id="PS00599">
    <property type="entry name" value="AA_TRANSFER_CLASS_2"/>
    <property type="match status" value="1"/>
</dbReference>
<dbReference type="InterPro" id="IPR015421">
    <property type="entry name" value="PyrdxlP-dep_Trfase_major"/>
</dbReference>
<dbReference type="AlphaFoldDB" id="A0A444WAT4"/>
<organism evidence="7 8">
    <name type="scientific">Flavobacterium beibuense</name>
    <dbReference type="NCBI Taxonomy" id="657326"/>
    <lineage>
        <taxon>Bacteria</taxon>
        <taxon>Pseudomonadati</taxon>
        <taxon>Bacteroidota</taxon>
        <taxon>Flavobacteriia</taxon>
        <taxon>Flavobacteriales</taxon>
        <taxon>Flavobacteriaceae</taxon>
        <taxon>Flavobacterium</taxon>
    </lineage>
</organism>
<comment type="cofactor">
    <cofactor evidence="1 5">
        <name>pyridoxal 5'-phosphate</name>
        <dbReference type="ChEBI" id="CHEBI:597326"/>
    </cofactor>
</comment>
<keyword evidence="7" id="KW-0032">Aminotransferase</keyword>
<keyword evidence="8" id="KW-1185">Reference proteome</keyword>
<protein>
    <submittedName>
        <fullName evidence="7">Aminotransferase class I and II</fullName>
    </submittedName>
</protein>
<dbReference type="RefSeq" id="WP_129751154.1">
    <property type="nucleotide sequence ID" value="NZ_JUIW01000006.1"/>
</dbReference>
<dbReference type="Pfam" id="PF00155">
    <property type="entry name" value="Aminotran_1_2"/>
    <property type="match status" value="1"/>
</dbReference>
<dbReference type="InterPro" id="IPR004839">
    <property type="entry name" value="Aminotransferase_I/II_large"/>
</dbReference>
<dbReference type="Proteomes" id="UP000289775">
    <property type="component" value="Unassembled WGS sequence"/>
</dbReference>
<proteinExistence type="inferred from homology"/>
<dbReference type="SUPFAM" id="SSF53383">
    <property type="entry name" value="PLP-dependent transferases"/>
    <property type="match status" value="1"/>
</dbReference>
<gene>
    <name evidence="7" type="ORF">NU09_2029</name>
</gene>
<feature type="domain" description="Aminotransferase class I/classII large" evidence="6">
    <location>
        <begin position="46"/>
        <end position="391"/>
    </location>
</feature>
<evidence type="ECO:0000256" key="4">
    <source>
        <dbReference type="ARBA" id="ARBA00022898"/>
    </source>
</evidence>
<dbReference type="InterPro" id="IPR015424">
    <property type="entry name" value="PyrdxlP-dep_Trfase"/>
</dbReference>
<dbReference type="InterPro" id="IPR001917">
    <property type="entry name" value="Aminotrans_II_pyridoxalP_BS"/>
</dbReference>
<name>A0A444WAT4_9FLAO</name>
<keyword evidence="3 7" id="KW-0808">Transferase</keyword>
<evidence type="ECO:0000259" key="6">
    <source>
        <dbReference type="Pfam" id="PF00155"/>
    </source>
</evidence>
<evidence type="ECO:0000256" key="1">
    <source>
        <dbReference type="ARBA" id="ARBA00001933"/>
    </source>
</evidence>
<dbReference type="PANTHER" id="PTHR13693">
    <property type="entry name" value="CLASS II AMINOTRANSFERASE/8-AMINO-7-OXONONANOATE SYNTHASE"/>
    <property type="match status" value="1"/>
</dbReference>
<dbReference type="GO" id="GO:0008483">
    <property type="term" value="F:transaminase activity"/>
    <property type="evidence" value="ECO:0007669"/>
    <property type="project" value="UniProtKB-KW"/>
</dbReference>
<sequence>MVKDLFDRIQKNKGPLGKWASQAEGYFVFPKLEGPLANRMMFHGKEVINWSINDYLGLANHPEVRKVDAEAAAEFGAAYPMGARMMSGHTSVHEQLEQELAAFVHKQSAYLLNFGYQGMVSIIDALVSKNDIIVYDVDSHACIIDGVRLHMGKRFTYKHNDVESLEKNLERATNMAETTGGGILVITEGVFGMRGQQGKLKEIVALKEKYNFRLLVDDAHGFGTLGKTGAGAGEEQECQDGIDVYFSTFAKSMASIGAFVAADKDVIDFLKYNLRSQMFAKSLPMILVKGALKRLDLLRTTPQLKDKLWENVNALQNGLKERGFNIGDTNTCVTPVYLEGSIPEAMVMVNDLRENYSIFLSIVVYPVIPKGIILLRMIPTATHTMEDINITLAAYEAIREKLVNGTYKKIAEQTTVDVSAE</sequence>
<dbReference type="EMBL" id="JUIW01000006">
    <property type="protein sequence ID" value="RYJ42930.1"/>
    <property type="molecule type" value="Genomic_DNA"/>
</dbReference>
<dbReference type="GO" id="GO:0030170">
    <property type="term" value="F:pyridoxal phosphate binding"/>
    <property type="evidence" value="ECO:0007669"/>
    <property type="project" value="InterPro"/>
</dbReference>
<dbReference type="InterPro" id="IPR050087">
    <property type="entry name" value="AON_synthase_class-II"/>
</dbReference>
<comment type="pathway">
    <text evidence="2">Lipid metabolism.</text>
</comment>
<reference evidence="7 8" key="1">
    <citation type="submission" date="2014-12" db="EMBL/GenBank/DDBJ databases">
        <title>Genome sequence of Flavobacterium beibuense RSKm HC5.</title>
        <authorList>
            <person name="Kim J.F."/>
            <person name="Song J.Y."/>
            <person name="Kwak M.-J."/>
            <person name="Lee S.-W."/>
        </authorList>
    </citation>
    <scope>NUCLEOTIDE SEQUENCE [LARGE SCALE GENOMIC DNA]</scope>
    <source>
        <strain evidence="7 8">RSKm HC5</strain>
    </source>
</reference>